<dbReference type="AlphaFoldDB" id="A0A8H5BGB1"/>
<feature type="compositionally biased region" description="Acidic residues" evidence="1">
    <location>
        <begin position="75"/>
        <end position="112"/>
    </location>
</feature>
<evidence type="ECO:0000313" key="3">
    <source>
        <dbReference type="Proteomes" id="UP000567179"/>
    </source>
</evidence>
<evidence type="ECO:0000313" key="2">
    <source>
        <dbReference type="EMBL" id="KAF5322819.1"/>
    </source>
</evidence>
<comment type="caution">
    <text evidence="2">The sequence shown here is derived from an EMBL/GenBank/DDBJ whole genome shotgun (WGS) entry which is preliminary data.</text>
</comment>
<feature type="region of interest" description="Disordered" evidence="1">
    <location>
        <begin position="1"/>
        <end position="51"/>
    </location>
</feature>
<dbReference type="Proteomes" id="UP000567179">
    <property type="component" value="Unassembled WGS sequence"/>
</dbReference>
<sequence length="144" mass="16188">MARGKAEKRGRNISGLLNQPGNERVKRQKVSPVASEEDIAPESDPVPTSVPATMQQIARNSFFRSCFGVDCGLDSDNDNEDISFSDLEASEEESEPDSDVDEAADDDWEEDLELQRRLFDLATANGDDMNDEEWLPPDLRKKRR</sequence>
<evidence type="ECO:0000256" key="1">
    <source>
        <dbReference type="SAM" id="MobiDB-lite"/>
    </source>
</evidence>
<proteinExistence type="predicted"/>
<accession>A0A8H5BGB1</accession>
<keyword evidence="3" id="KW-1185">Reference proteome</keyword>
<feature type="compositionally biased region" description="Basic and acidic residues" evidence="1">
    <location>
        <begin position="1"/>
        <end position="10"/>
    </location>
</feature>
<dbReference type="EMBL" id="JAACJJ010000028">
    <property type="protein sequence ID" value="KAF5322819.1"/>
    <property type="molecule type" value="Genomic_DNA"/>
</dbReference>
<name>A0A8H5BGB1_9AGAR</name>
<reference evidence="2 3" key="1">
    <citation type="journal article" date="2020" name="ISME J.">
        <title>Uncovering the hidden diversity of litter-decomposition mechanisms in mushroom-forming fungi.</title>
        <authorList>
            <person name="Floudas D."/>
            <person name="Bentzer J."/>
            <person name="Ahren D."/>
            <person name="Johansson T."/>
            <person name="Persson P."/>
            <person name="Tunlid A."/>
        </authorList>
    </citation>
    <scope>NUCLEOTIDE SEQUENCE [LARGE SCALE GENOMIC DNA]</scope>
    <source>
        <strain evidence="2 3">CBS 101986</strain>
    </source>
</reference>
<protein>
    <submittedName>
        <fullName evidence="2">Uncharacterized protein</fullName>
    </submittedName>
</protein>
<gene>
    <name evidence="2" type="ORF">D9619_000294</name>
</gene>
<feature type="region of interest" description="Disordered" evidence="1">
    <location>
        <begin position="75"/>
        <end position="144"/>
    </location>
</feature>
<organism evidence="2 3">
    <name type="scientific">Psilocybe cf. subviscida</name>
    <dbReference type="NCBI Taxonomy" id="2480587"/>
    <lineage>
        <taxon>Eukaryota</taxon>
        <taxon>Fungi</taxon>
        <taxon>Dikarya</taxon>
        <taxon>Basidiomycota</taxon>
        <taxon>Agaricomycotina</taxon>
        <taxon>Agaricomycetes</taxon>
        <taxon>Agaricomycetidae</taxon>
        <taxon>Agaricales</taxon>
        <taxon>Agaricineae</taxon>
        <taxon>Strophariaceae</taxon>
        <taxon>Psilocybe</taxon>
    </lineage>
</organism>